<evidence type="ECO:0000313" key="4">
    <source>
        <dbReference type="EMBL" id="GID11761.1"/>
    </source>
</evidence>
<dbReference type="InterPro" id="IPR000914">
    <property type="entry name" value="SBP_5_dom"/>
</dbReference>
<dbReference type="AlphaFoldDB" id="A0A8J3J527"/>
<dbReference type="Gene3D" id="3.10.105.10">
    <property type="entry name" value="Dipeptide-binding Protein, Domain 3"/>
    <property type="match status" value="1"/>
</dbReference>
<sequence>MVRRGVVLLLVVLTAAGCTTAPAAGPARDAGSSASRGPADPVPGARRGGTLVTVQTMDFLHLDPQRQYVTNSNAVDQLIVRTLTMLKNDPNTGREVLVGDLATDAGTDVDHDGRTWRYTLKTGVRYEDGTAVTAADVAYGVARSFAPELSDGPQYVQRWLTGRTDPSTAYAGPYHGGRAVPPGVTVSGRTITFHLASPHPDFPYAASLGTTAPLPRSRDHGAAAVDARPFSTGPYKVASYDRGKRLKLVRNRYWDPATDAVRHDYFDSFVTEIGPDGAAQTRRLVADRGTDRYAVSIDGVPPAMASTVLDDRALRSRQLTGFWPFVTYLNINTTRVTSRAVRQAVNYAVDKAAYVRATGGPARGEVATTLLSPTVLGYRRYDAYPTPGGRGDPAKARQLLGDARPALRYAYPDTAAGRAGARAVIASLRRAGFRITPAPLDPSDYYARISRPDNPYDLYPGSWGADWPTGSTVLPPLFSGTASTDGNSWTYLDERAVDDRIDAISAEPTARAAGDWADLDRDIMRQYAPCVPLAYVKTLSLTGSRVHGVFQSGTSGSPLFYDAWLG</sequence>
<dbReference type="PROSITE" id="PS51257">
    <property type="entry name" value="PROKAR_LIPOPROTEIN"/>
    <property type="match status" value="1"/>
</dbReference>
<dbReference type="InterPro" id="IPR030678">
    <property type="entry name" value="Peptide/Ni-bd"/>
</dbReference>
<dbReference type="Proteomes" id="UP000612808">
    <property type="component" value="Unassembled WGS sequence"/>
</dbReference>
<accession>A0A8J3J527</accession>
<comment type="caution">
    <text evidence="4">The sequence shown here is derived from an EMBL/GenBank/DDBJ whole genome shotgun (WGS) entry which is preliminary data.</text>
</comment>
<feature type="chain" id="PRO_5035233346" evidence="2">
    <location>
        <begin position="24"/>
        <end position="566"/>
    </location>
</feature>
<dbReference type="Gene3D" id="3.40.190.10">
    <property type="entry name" value="Periplasmic binding protein-like II"/>
    <property type="match status" value="1"/>
</dbReference>
<evidence type="ECO:0000259" key="3">
    <source>
        <dbReference type="Pfam" id="PF00496"/>
    </source>
</evidence>
<keyword evidence="5" id="KW-1185">Reference proteome</keyword>
<evidence type="ECO:0000256" key="2">
    <source>
        <dbReference type="SAM" id="SignalP"/>
    </source>
</evidence>
<dbReference type="PANTHER" id="PTHR30290">
    <property type="entry name" value="PERIPLASMIC BINDING COMPONENT OF ABC TRANSPORTER"/>
    <property type="match status" value="1"/>
</dbReference>
<dbReference type="PANTHER" id="PTHR30290:SF83">
    <property type="entry name" value="ABC TRANSPORTER SUBSTRATE-BINDING PROTEIN"/>
    <property type="match status" value="1"/>
</dbReference>
<dbReference type="GO" id="GO:0015833">
    <property type="term" value="P:peptide transport"/>
    <property type="evidence" value="ECO:0007669"/>
    <property type="project" value="TreeGrafter"/>
</dbReference>
<proteinExistence type="predicted"/>
<keyword evidence="2" id="KW-0732">Signal</keyword>
<dbReference type="EMBL" id="BOMB01000015">
    <property type="protein sequence ID" value="GID11761.1"/>
    <property type="molecule type" value="Genomic_DNA"/>
</dbReference>
<feature type="signal peptide" evidence="2">
    <location>
        <begin position="1"/>
        <end position="23"/>
    </location>
</feature>
<feature type="region of interest" description="Disordered" evidence="1">
    <location>
        <begin position="22"/>
        <end position="48"/>
    </location>
</feature>
<dbReference type="InterPro" id="IPR039424">
    <property type="entry name" value="SBP_5"/>
</dbReference>
<evidence type="ECO:0000256" key="1">
    <source>
        <dbReference type="SAM" id="MobiDB-lite"/>
    </source>
</evidence>
<dbReference type="GO" id="GO:0042597">
    <property type="term" value="C:periplasmic space"/>
    <property type="evidence" value="ECO:0007669"/>
    <property type="project" value="UniProtKB-ARBA"/>
</dbReference>
<feature type="domain" description="Solute-binding protein family 5" evidence="3">
    <location>
        <begin position="97"/>
        <end position="483"/>
    </location>
</feature>
<reference evidence="4" key="1">
    <citation type="submission" date="2021-01" db="EMBL/GenBank/DDBJ databases">
        <title>Whole genome shotgun sequence of Actinocatenispora rupis NBRC 107355.</title>
        <authorList>
            <person name="Komaki H."/>
            <person name="Tamura T."/>
        </authorList>
    </citation>
    <scope>NUCLEOTIDE SEQUENCE</scope>
    <source>
        <strain evidence="4">NBRC 107355</strain>
    </source>
</reference>
<dbReference type="CDD" id="cd08506">
    <property type="entry name" value="PBP2_clavulanate_OppA2"/>
    <property type="match status" value="1"/>
</dbReference>
<gene>
    <name evidence="4" type="ORF">Aru02nite_26500</name>
</gene>
<dbReference type="SUPFAM" id="SSF53850">
    <property type="entry name" value="Periplasmic binding protein-like II"/>
    <property type="match status" value="1"/>
</dbReference>
<protein>
    <submittedName>
        <fullName evidence="4">ABC transporter</fullName>
    </submittedName>
</protein>
<dbReference type="PIRSF" id="PIRSF002741">
    <property type="entry name" value="MppA"/>
    <property type="match status" value="1"/>
</dbReference>
<dbReference type="GO" id="GO:0043190">
    <property type="term" value="C:ATP-binding cassette (ABC) transporter complex"/>
    <property type="evidence" value="ECO:0007669"/>
    <property type="project" value="InterPro"/>
</dbReference>
<name>A0A8J3J527_9ACTN</name>
<dbReference type="Pfam" id="PF00496">
    <property type="entry name" value="SBP_bac_5"/>
    <property type="match status" value="1"/>
</dbReference>
<dbReference type="GO" id="GO:1904680">
    <property type="term" value="F:peptide transmembrane transporter activity"/>
    <property type="evidence" value="ECO:0007669"/>
    <property type="project" value="TreeGrafter"/>
</dbReference>
<organism evidence="4 5">
    <name type="scientific">Actinocatenispora rupis</name>
    <dbReference type="NCBI Taxonomy" id="519421"/>
    <lineage>
        <taxon>Bacteria</taxon>
        <taxon>Bacillati</taxon>
        <taxon>Actinomycetota</taxon>
        <taxon>Actinomycetes</taxon>
        <taxon>Micromonosporales</taxon>
        <taxon>Micromonosporaceae</taxon>
        <taxon>Actinocatenispora</taxon>
    </lineage>
</organism>
<evidence type="ECO:0000313" key="5">
    <source>
        <dbReference type="Proteomes" id="UP000612808"/>
    </source>
</evidence>